<dbReference type="AlphaFoldDB" id="U6LKT3"/>
<dbReference type="VEuPathDB" id="ToxoDB:EBH_0036390"/>
<keyword evidence="1" id="KW-0812">Transmembrane</keyword>
<proteinExistence type="predicted"/>
<reference evidence="2" key="2">
    <citation type="submission" date="2013-10" db="EMBL/GenBank/DDBJ databases">
        <authorList>
            <person name="Aslett M."/>
        </authorList>
    </citation>
    <scope>NUCLEOTIDE SEQUENCE [LARGE SCALE GENOMIC DNA]</scope>
    <source>
        <strain evidence="2">Houghton</strain>
    </source>
</reference>
<organism evidence="2 3">
    <name type="scientific">Eimeria brunetti</name>
    <dbReference type="NCBI Taxonomy" id="51314"/>
    <lineage>
        <taxon>Eukaryota</taxon>
        <taxon>Sar</taxon>
        <taxon>Alveolata</taxon>
        <taxon>Apicomplexa</taxon>
        <taxon>Conoidasida</taxon>
        <taxon>Coccidia</taxon>
        <taxon>Eucoccidiorida</taxon>
        <taxon>Eimeriorina</taxon>
        <taxon>Eimeriidae</taxon>
        <taxon>Eimeria</taxon>
    </lineage>
</organism>
<dbReference type="InterPro" id="IPR021288">
    <property type="entry name" value="Surface_antigen"/>
</dbReference>
<dbReference type="EMBL" id="HG712412">
    <property type="protein sequence ID" value="CDJ50786.1"/>
    <property type="molecule type" value="Genomic_DNA"/>
</dbReference>
<evidence type="ECO:0000256" key="1">
    <source>
        <dbReference type="SAM" id="Phobius"/>
    </source>
</evidence>
<keyword evidence="1" id="KW-0472">Membrane</keyword>
<name>U6LKT3_9EIME</name>
<evidence type="ECO:0000313" key="2">
    <source>
        <dbReference type="EMBL" id="CDJ50786.1"/>
    </source>
</evidence>
<protein>
    <submittedName>
        <fullName evidence="2">SAG family member</fullName>
    </submittedName>
</protein>
<keyword evidence="3" id="KW-1185">Reference proteome</keyword>
<dbReference type="Pfam" id="PF11054">
    <property type="entry name" value="Surface_antigen"/>
    <property type="match status" value="2"/>
</dbReference>
<reference evidence="2" key="1">
    <citation type="submission" date="2013-10" db="EMBL/GenBank/DDBJ databases">
        <title>Genomic analysis of the causative agents of coccidiosis in chickens.</title>
        <authorList>
            <person name="Reid A.J."/>
            <person name="Blake D."/>
            <person name="Billington K."/>
            <person name="Browne H."/>
            <person name="Dunn M."/>
            <person name="Hung S."/>
            <person name="Kawahara F."/>
            <person name="Miranda-Saavedra D."/>
            <person name="Mourier T."/>
            <person name="Nagra H."/>
            <person name="Otto T.D."/>
            <person name="Rawlings N."/>
            <person name="Sanchez A."/>
            <person name="Sanders M."/>
            <person name="Subramaniam C."/>
            <person name="Tay Y."/>
            <person name="Dear P."/>
            <person name="Doerig C."/>
            <person name="Gruber A."/>
            <person name="Parkinson J."/>
            <person name="Shirley M."/>
            <person name="Wan K.L."/>
            <person name="Berriman M."/>
            <person name="Tomley F."/>
            <person name="Pain A."/>
        </authorList>
    </citation>
    <scope>NUCLEOTIDE SEQUENCE [LARGE SCALE GENOMIC DNA]</scope>
    <source>
        <strain evidence="2">Houghton</strain>
    </source>
</reference>
<dbReference type="OrthoDB" id="347313at2759"/>
<evidence type="ECO:0000313" key="3">
    <source>
        <dbReference type="Proteomes" id="UP000030750"/>
    </source>
</evidence>
<dbReference type="Proteomes" id="UP000030750">
    <property type="component" value="Unassembled WGS sequence"/>
</dbReference>
<accession>U6LKT3</accession>
<gene>
    <name evidence="2" type="ORF">EBH_0036390</name>
</gene>
<sequence length="524" mass="56209">MTWRLNSACTPALSRSQGEAGLPVLHLGSRIGRAGPISAPSGGQYPAEFTDGGGAYDEPNAVGLVSLLSEHPQTIYCGTPDVCQAGTLICYFRPAGIQEGVHPVTAEMWHKVEESFNLKPKLEPHDEGHKDSLEAVNAVRTIDGLNLPEFTAPTASEKTRRNAGSGTPIPAYEEALYNLKCEQIKDSTIDPTIADKYTLIYAIKPGKVAPTAQEAVDFWKTGFLKLGTAVPPPFPAKDHNRSDEIDGTIYNDNAVAGFVSLMVDTPREMRCYNATGCDNAALICFLSGPTLVESSQPISEDTWQKILALYSAEVGEGDKEIKFTKRDEEEDCLTEINEFRTQDSLGLEAFTAEGSTSTEEPKNTTESVKILAGLTCDSLKTGSATILDTESNSSLMYYYGTSATCSEAVSAWKKGYEKFSDVTIPPEYTSEEELYKTGAATNFISLVSEGTKTTATCYTVTGCTEEGLVCVLKPAIFAEGGSPITEGTWTKVTEALNNGASAASVYGALLSSLFVAFGLFVLSF</sequence>
<feature type="transmembrane region" description="Helical" evidence="1">
    <location>
        <begin position="503"/>
        <end position="522"/>
    </location>
</feature>
<keyword evidence="1" id="KW-1133">Transmembrane helix</keyword>